<dbReference type="InterPro" id="IPR050109">
    <property type="entry name" value="HTH-type_TetR-like_transc_reg"/>
</dbReference>
<dbReference type="SUPFAM" id="SSF48498">
    <property type="entry name" value="Tetracyclin repressor-like, C-terminal domain"/>
    <property type="match status" value="1"/>
</dbReference>
<dbReference type="PATRIC" id="fig|1384056.3.peg.1973"/>
<evidence type="ECO:0000313" key="6">
    <source>
        <dbReference type="EMBL" id="KFN45230.1"/>
    </source>
</evidence>
<dbReference type="Pfam" id="PF14246">
    <property type="entry name" value="TetR_C_7"/>
    <property type="match status" value="1"/>
</dbReference>
<keyword evidence="7" id="KW-1185">Reference proteome</keyword>
<evidence type="ECO:0000256" key="3">
    <source>
        <dbReference type="ARBA" id="ARBA00023163"/>
    </source>
</evidence>
<accession>A0A091BLN1</accession>
<dbReference type="EMBL" id="AVCK01000031">
    <property type="protein sequence ID" value="KFN45230.1"/>
    <property type="molecule type" value="Genomic_DNA"/>
</dbReference>
<organism evidence="6 7">
    <name type="scientific">Arenimonas metalli CF5-1</name>
    <dbReference type="NCBI Taxonomy" id="1384056"/>
    <lineage>
        <taxon>Bacteria</taxon>
        <taxon>Pseudomonadati</taxon>
        <taxon>Pseudomonadota</taxon>
        <taxon>Gammaproteobacteria</taxon>
        <taxon>Lysobacterales</taxon>
        <taxon>Lysobacteraceae</taxon>
        <taxon>Arenimonas</taxon>
    </lineage>
</organism>
<dbReference type="SUPFAM" id="SSF46689">
    <property type="entry name" value="Homeodomain-like"/>
    <property type="match status" value="1"/>
</dbReference>
<dbReference type="GO" id="GO:0003700">
    <property type="term" value="F:DNA-binding transcription factor activity"/>
    <property type="evidence" value="ECO:0007669"/>
    <property type="project" value="TreeGrafter"/>
</dbReference>
<evidence type="ECO:0000259" key="5">
    <source>
        <dbReference type="PROSITE" id="PS50977"/>
    </source>
</evidence>
<comment type="caution">
    <text evidence="6">The sequence shown here is derived from an EMBL/GenBank/DDBJ whole genome shotgun (WGS) entry which is preliminary data.</text>
</comment>
<dbReference type="InterPro" id="IPR036271">
    <property type="entry name" value="Tet_transcr_reg_TetR-rel_C_sf"/>
</dbReference>
<keyword evidence="1" id="KW-0805">Transcription regulation</keyword>
<dbReference type="Proteomes" id="UP000029393">
    <property type="component" value="Unassembled WGS sequence"/>
</dbReference>
<evidence type="ECO:0000256" key="2">
    <source>
        <dbReference type="ARBA" id="ARBA00023125"/>
    </source>
</evidence>
<dbReference type="InterPro" id="IPR009057">
    <property type="entry name" value="Homeodomain-like_sf"/>
</dbReference>
<protein>
    <recommendedName>
        <fullName evidence="5">HTH tetR-type domain-containing protein</fullName>
    </recommendedName>
</protein>
<name>A0A091BLN1_9GAMM</name>
<evidence type="ECO:0000256" key="4">
    <source>
        <dbReference type="PROSITE-ProRule" id="PRU00335"/>
    </source>
</evidence>
<dbReference type="PROSITE" id="PS50977">
    <property type="entry name" value="HTH_TETR_2"/>
    <property type="match status" value="1"/>
</dbReference>
<dbReference type="PRINTS" id="PR00455">
    <property type="entry name" value="HTHTETR"/>
</dbReference>
<dbReference type="Pfam" id="PF00440">
    <property type="entry name" value="TetR_N"/>
    <property type="match status" value="1"/>
</dbReference>
<dbReference type="PANTHER" id="PTHR30055">
    <property type="entry name" value="HTH-TYPE TRANSCRIPTIONAL REGULATOR RUTR"/>
    <property type="match status" value="1"/>
</dbReference>
<dbReference type="Gene3D" id="1.10.357.10">
    <property type="entry name" value="Tetracycline Repressor, domain 2"/>
    <property type="match status" value="1"/>
</dbReference>
<dbReference type="RefSeq" id="WP_034213448.1">
    <property type="nucleotide sequence ID" value="NZ_AVCK01000031.1"/>
</dbReference>
<dbReference type="InterPro" id="IPR039536">
    <property type="entry name" value="TetR_C_Proteobacteria"/>
</dbReference>
<dbReference type="OrthoDB" id="8535430at2"/>
<feature type="domain" description="HTH tetR-type" evidence="5">
    <location>
        <begin position="16"/>
        <end position="76"/>
    </location>
</feature>
<evidence type="ECO:0000313" key="7">
    <source>
        <dbReference type="Proteomes" id="UP000029393"/>
    </source>
</evidence>
<dbReference type="FunFam" id="1.10.10.60:FF:000141">
    <property type="entry name" value="TetR family transcriptional regulator"/>
    <property type="match status" value="1"/>
</dbReference>
<dbReference type="eggNOG" id="COG1309">
    <property type="taxonomic scope" value="Bacteria"/>
</dbReference>
<gene>
    <name evidence="6" type="ORF">N787_13250</name>
</gene>
<evidence type="ECO:0000256" key="1">
    <source>
        <dbReference type="ARBA" id="ARBA00023015"/>
    </source>
</evidence>
<dbReference type="STRING" id="1384056.N787_13250"/>
<feature type="DNA-binding region" description="H-T-H motif" evidence="4">
    <location>
        <begin position="39"/>
        <end position="58"/>
    </location>
</feature>
<proteinExistence type="predicted"/>
<sequence>MTRATRPAAPGRPKDLEKRAAILDAAKALFPARGYDGVSMDAIAQTAGVSKLTVYSHFQDKDTLFVEAVKARCEDLLPSDLFLARFEGPIRGQLLRIARAFFSLITSEDAVNIHRMMSRQLPDDSHLPRLFWEAGPKRTTEALAAFLQAEHDAGELHIPDCALAASQFFCLLKGEHHAKLTCGCHDPLDPRAVERHLEATVDLFLRAYGPGRHGA</sequence>
<dbReference type="InterPro" id="IPR001647">
    <property type="entry name" value="HTH_TetR"/>
</dbReference>
<dbReference type="PANTHER" id="PTHR30055:SF146">
    <property type="entry name" value="HTH-TYPE TRANSCRIPTIONAL DUAL REGULATOR CECR"/>
    <property type="match status" value="1"/>
</dbReference>
<reference evidence="6 7" key="1">
    <citation type="submission" date="2013-09" db="EMBL/GenBank/DDBJ databases">
        <title>Genome sequencing of Arenimonas metalli.</title>
        <authorList>
            <person name="Chen F."/>
            <person name="Wang G."/>
        </authorList>
    </citation>
    <scope>NUCLEOTIDE SEQUENCE [LARGE SCALE GENOMIC DNA]</scope>
    <source>
        <strain evidence="6 7">CF5-1</strain>
    </source>
</reference>
<keyword evidence="3" id="KW-0804">Transcription</keyword>
<keyword evidence="2 4" id="KW-0238">DNA-binding</keyword>
<dbReference type="GO" id="GO:0000976">
    <property type="term" value="F:transcription cis-regulatory region binding"/>
    <property type="evidence" value="ECO:0007669"/>
    <property type="project" value="TreeGrafter"/>
</dbReference>
<dbReference type="AlphaFoldDB" id="A0A091BLN1"/>
<dbReference type="Gene3D" id="1.10.10.60">
    <property type="entry name" value="Homeodomain-like"/>
    <property type="match status" value="1"/>
</dbReference>